<feature type="region of interest" description="Disordered" evidence="4">
    <location>
        <begin position="648"/>
        <end position="687"/>
    </location>
</feature>
<dbReference type="PANTHER" id="PTHR31001">
    <property type="entry name" value="UNCHARACTERIZED TRANSCRIPTIONAL REGULATORY PROTEIN"/>
    <property type="match status" value="1"/>
</dbReference>
<dbReference type="GeneID" id="70123995"/>
<evidence type="ECO:0000256" key="3">
    <source>
        <dbReference type="ARBA" id="ARBA00023242"/>
    </source>
</evidence>
<evidence type="ECO:0000256" key="4">
    <source>
        <dbReference type="SAM" id="MobiDB-lite"/>
    </source>
</evidence>
<feature type="region of interest" description="Disordered" evidence="4">
    <location>
        <begin position="1"/>
        <end position="44"/>
    </location>
</feature>
<evidence type="ECO:0000313" key="6">
    <source>
        <dbReference type="EMBL" id="KAH6656214.1"/>
    </source>
</evidence>
<evidence type="ECO:0000259" key="5">
    <source>
        <dbReference type="PROSITE" id="PS50048"/>
    </source>
</evidence>
<feature type="domain" description="Zn(2)-C6 fungal-type" evidence="5">
    <location>
        <begin position="49"/>
        <end position="80"/>
    </location>
</feature>
<dbReference type="GO" id="GO:0008270">
    <property type="term" value="F:zinc ion binding"/>
    <property type="evidence" value="ECO:0007669"/>
    <property type="project" value="InterPro"/>
</dbReference>
<evidence type="ECO:0000256" key="2">
    <source>
        <dbReference type="ARBA" id="ARBA00022723"/>
    </source>
</evidence>
<dbReference type="PROSITE" id="PS50048">
    <property type="entry name" value="ZN2_CY6_FUNGAL_2"/>
    <property type="match status" value="1"/>
</dbReference>
<organism evidence="6 7">
    <name type="scientific">Truncatella angustata</name>
    <dbReference type="NCBI Taxonomy" id="152316"/>
    <lineage>
        <taxon>Eukaryota</taxon>
        <taxon>Fungi</taxon>
        <taxon>Dikarya</taxon>
        <taxon>Ascomycota</taxon>
        <taxon>Pezizomycotina</taxon>
        <taxon>Sordariomycetes</taxon>
        <taxon>Xylariomycetidae</taxon>
        <taxon>Amphisphaeriales</taxon>
        <taxon>Sporocadaceae</taxon>
        <taxon>Truncatella</taxon>
    </lineage>
</organism>
<dbReference type="PANTHER" id="PTHR31001:SF87">
    <property type="entry name" value="COL-21"/>
    <property type="match status" value="1"/>
</dbReference>
<feature type="compositionally biased region" description="Polar residues" evidence="4">
    <location>
        <begin position="23"/>
        <end position="36"/>
    </location>
</feature>
<comment type="subcellular location">
    <subcellularLocation>
        <location evidence="1">Nucleus</location>
    </subcellularLocation>
</comment>
<evidence type="ECO:0000256" key="1">
    <source>
        <dbReference type="ARBA" id="ARBA00004123"/>
    </source>
</evidence>
<dbReference type="OrthoDB" id="10263753at2759"/>
<dbReference type="EMBL" id="JAGPXC010000002">
    <property type="protein sequence ID" value="KAH6656214.1"/>
    <property type="molecule type" value="Genomic_DNA"/>
</dbReference>
<dbReference type="RefSeq" id="XP_045960448.1">
    <property type="nucleotide sequence ID" value="XM_046095102.1"/>
</dbReference>
<proteinExistence type="predicted"/>
<dbReference type="GO" id="GO:0000981">
    <property type="term" value="F:DNA-binding transcription factor activity, RNA polymerase II-specific"/>
    <property type="evidence" value="ECO:0007669"/>
    <property type="project" value="InterPro"/>
</dbReference>
<dbReference type="Gene3D" id="4.10.240.10">
    <property type="entry name" value="Zn(2)-C6 fungal-type DNA-binding domain"/>
    <property type="match status" value="1"/>
</dbReference>
<dbReference type="InterPro" id="IPR001138">
    <property type="entry name" value="Zn2Cys6_DnaBD"/>
</dbReference>
<dbReference type="Proteomes" id="UP000758603">
    <property type="component" value="Unassembled WGS sequence"/>
</dbReference>
<dbReference type="SMART" id="SM00066">
    <property type="entry name" value="GAL4"/>
    <property type="match status" value="1"/>
</dbReference>
<dbReference type="Pfam" id="PF04082">
    <property type="entry name" value="Fungal_trans"/>
    <property type="match status" value="1"/>
</dbReference>
<dbReference type="AlphaFoldDB" id="A0A9P8UQ74"/>
<dbReference type="SUPFAM" id="SSF57701">
    <property type="entry name" value="Zn2/Cys6 DNA-binding domain"/>
    <property type="match status" value="1"/>
</dbReference>
<dbReference type="PROSITE" id="PS00463">
    <property type="entry name" value="ZN2_CY6_FUNGAL_1"/>
    <property type="match status" value="1"/>
</dbReference>
<keyword evidence="3" id="KW-0539">Nucleus</keyword>
<dbReference type="InterPro" id="IPR007219">
    <property type="entry name" value="XnlR_reg_dom"/>
</dbReference>
<keyword evidence="2" id="KW-0479">Metal-binding</keyword>
<accession>A0A9P8UQ74</accession>
<dbReference type="GO" id="GO:0005634">
    <property type="term" value="C:nucleus"/>
    <property type="evidence" value="ECO:0007669"/>
    <property type="project" value="UniProtKB-SubCell"/>
</dbReference>
<keyword evidence="7" id="KW-1185">Reference proteome</keyword>
<dbReference type="SMART" id="SM00906">
    <property type="entry name" value="Fungal_trans"/>
    <property type="match status" value="1"/>
</dbReference>
<dbReference type="CDD" id="cd00067">
    <property type="entry name" value="GAL4"/>
    <property type="match status" value="1"/>
</dbReference>
<feature type="compositionally biased region" description="Polar residues" evidence="4">
    <location>
        <begin position="665"/>
        <end position="675"/>
    </location>
</feature>
<gene>
    <name evidence="6" type="ORF">BKA67DRAFT_148443</name>
</gene>
<dbReference type="Pfam" id="PF00172">
    <property type="entry name" value="Zn_clus"/>
    <property type="match status" value="1"/>
</dbReference>
<dbReference type="InterPro" id="IPR050613">
    <property type="entry name" value="Sec_Metabolite_Reg"/>
</dbReference>
<name>A0A9P8UQ74_9PEZI</name>
<protein>
    <recommendedName>
        <fullName evidence="5">Zn(2)-C6 fungal-type domain-containing protein</fullName>
    </recommendedName>
</protein>
<dbReference type="InterPro" id="IPR036864">
    <property type="entry name" value="Zn2-C6_fun-type_DNA-bd_sf"/>
</dbReference>
<evidence type="ECO:0000313" key="7">
    <source>
        <dbReference type="Proteomes" id="UP000758603"/>
    </source>
</evidence>
<sequence>MQMAEPRATDDNSVDILAKTEDTTPPNDSSAHSQSGKPPPRKRRRVVISCLDCHKRKQKCDRKLPCTNCVSRGKQATCRYETGAPVSRDHQGRKGSNQTDNDDSPPMDGGSNHNEGGVSGSGGHITIKPADFGYSNSNGNGASTLGFLKKIEGAGSGEPLSSVGGVGETQDGDHFGSRERYKSLVRHLPARTFVEKLVDIYFREFNWMYYTIDEAEFLENLENWYKLPFHLLSNAGPQGIEPTLRSFPALLFQMLATSLLGIFNEDDEKFVGLKYAGNMTFEDLALEYSETGVAILSLLGKRQMTVPTVLAGWVRAAFLKYTGQVTEAWHQVGTAIRDAQEIGLHRDQFDPQPGPDDNTEQALEAMWKAESRRKIWMTLVLWDLHTGAVLGRPTSVDQRTLKRSLPVDAPIPVNRRKTPIFPRGENDPPTPLSRALWSFEIMRPLREILDLEKEGPFPKDFSKVEKLHQELLELQEQTPPEFRLENPDTRFDHLPECAWLRFARPTLPQLISFNFMALHRPYIFTRADSRHKALKASLDMLEAQSIHFKALSPQQYKTFSLFFGTFDAIVMMASIYILFPKEHPELLSNALQHFLWGVERFEAMATRNRLAAAALGVLNAIYIRLKKAIGHGFLNRACPRSFTCPQDCPRTEELNGGDGTDSDRQTTLSDTSPNNSHHHPSVASTSVCSAIQPSESGASVNTVTTSTGTGLTPGADIFASPDWSFPTNFDFGSLPPMYPMGDVAYNDLTGIREDGFIAGAGIPSQWPCAVDANLLGSGMGAVTNDQGEVGYNFGGEFGNDTIWNLLNQFPPH</sequence>
<reference evidence="6" key="1">
    <citation type="journal article" date="2021" name="Nat. Commun.">
        <title>Genetic determinants of endophytism in the Arabidopsis root mycobiome.</title>
        <authorList>
            <person name="Mesny F."/>
            <person name="Miyauchi S."/>
            <person name="Thiergart T."/>
            <person name="Pickel B."/>
            <person name="Atanasova L."/>
            <person name="Karlsson M."/>
            <person name="Huettel B."/>
            <person name="Barry K.W."/>
            <person name="Haridas S."/>
            <person name="Chen C."/>
            <person name="Bauer D."/>
            <person name="Andreopoulos W."/>
            <person name="Pangilinan J."/>
            <person name="LaButti K."/>
            <person name="Riley R."/>
            <person name="Lipzen A."/>
            <person name="Clum A."/>
            <person name="Drula E."/>
            <person name="Henrissat B."/>
            <person name="Kohler A."/>
            <person name="Grigoriev I.V."/>
            <person name="Martin F.M."/>
            <person name="Hacquard S."/>
        </authorList>
    </citation>
    <scope>NUCLEOTIDE SEQUENCE</scope>
    <source>
        <strain evidence="6">MPI-SDFR-AT-0073</strain>
    </source>
</reference>
<dbReference type="GO" id="GO:0003677">
    <property type="term" value="F:DNA binding"/>
    <property type="evidence" value="ECO:0007669"/>
    <property type="project" value="InterPro"/>
</dbReference>
<feature type="region of interest" description="Disordered" evidence="4">
    <location>
        <begin position="81"/>
        <end position="124"/>
    </location>
</feature>
<dbReference type="CDD" id="cd12148">
    <property type="entry name" value="fungal_TF_MHR"/>
    <property type="match status" value="1"/>
</dbReference>
<comment type="caution">
    <text evidence="6">The sequence shown here is derived from an EMBL/GenBank/DDBJ whole genome shotgun (WGS) entry which is preliminary data.</text>
</comment>
<dbReference type="GO" id="GO:0006351">
    <property type="term" value="P:DNA-templated transcription"/>
    <property type="evidence" value="ECO:0007669"/>
    <property type="project" value="InterPro"/>
</dbReference>